<feature type="compositionally biased region" description="Basic and acidic residues" evidence="1">
    <location>
        <begin position="629"/>
        <end position="641"/>
    </location>
</feature>
<gene>
    <name evidence="2" type="ORF">B0H16DRAFT_1460966</name>
</gene>
<evidence type="ECO:0000313" key="3">
    <source>
        <dbReference type="Proteomes" id="UP001215598"/>
    </source>
</evidence>
<evidence type="ECO:0000256" key="1">
    <source>
        <dbReference type="SAM" id="MobiDB-lite"/>
    </source>
</evidence>
<feature type="compositionally biased region" description="Pro residues" evidence="1">
    <location>
        <begin position="155"/>
        <end position="170"/>
    </location>
</feature>
<feature type="region of interest" description="Disordered" evidence="1">
    <location>
        <begin position="1"/>
        <end position="80"/>
    </location>
</feature>
<protein>
    <submittedName>
        <fullName evidence="2">Uncharacterized protein</fullName>
    </submittedName>
</protein>
<feature type="compositionally biased region" description="Basic and acidic residues" evidence="1">
    <location>
        <begin position="1"/>
        <end position="16"/>
    </location>
</feature>
<evidence type="ECO:0000313" key="2">
    <source>
        <dbReference type="EMBL" id="KAJ7749943.1"/>
    </source>
</evidence>
<feature type="compositionally biased region" description="Polar residues" evidence="1">
    <location>
        <begin position="34"/>
        <end position="44"/>
    </location>
</feature>
<organism evidence="2 3">
    <name type="scientific">Mycena metata</name>
    <dbReference type="NCBI Taxonomy" id="1033252"/>
    <lineage>
        <taxon>Eukaryota</taxon>
        <taxon>Fungi</taxon>
        <taxon>Dikarya</taxon>
        <taxon>Basidiomycota</taxon>
        <taxon>Agaricomycotina</taxon>
        <taxon>Agaricomycetes</taxon>
        <taxon>Agaricomycetidae</taxon>
        <taxon>Agaricales</taxon>
        <taxon>Marasmiineae</taxon>
        <taxon>Mycenaceae</taxon>
        <taxon>Mycena</taxon>
    </lineage>
</organism>
<sequence>MLDDSRRSTQLDDESTRPSGCVEQTAYTRGYLTQPRSTLASSQESYRKVRRRTSDDNIQLPADRNATPFNTPQKRKSAYHARITVPVDTLSFSAVDTTTADYFSPSDTDDEVEPGELRASRSVTPTPSTSAQTPPPPSPALSNMSDVDMNNAPPLQLPPPPPAQNPPALLPPVGNQAAAPPPQAPAAAAPAPVVIPIHNVPAPAPFVLPDEATIAAHVPQAAARNPHLQALTPQGAPPVDAEGRAHFQQLDPRFRPLVRTNAQLEEHIAETHLAAWKATPYRHITITVANGGDQLFNKVDWDVPLEDKFHAALRTLAPDGVLTVEAPVPTTMEGAQITGSKYRGSSTLLVTVESNAGADAICAQHVLGLDPSAGGWAIDHAANVGKRIWVLAHHTISRGKGTKEEIEASGRAGIVRATYKCREAFLKVDQGTAYRGGPAEQRVFDALNTIHCEYIPDAKTPVLVTYMEPVGSEQDHENLAKVVRKLNFAAGRFGFTTRSAQGHAKECVLCKGADHPSFKCPYKEDNIGWWGPPGQLSELPDNHPLHRLKPNAQNDADTYGGGGGHNNNNNTNRGGRGRFWRGRGRGGRRGCPYLRTPPAPYICDSIYPRECILCAEHRATGTRRVNSQELDRKRGRDKRSSEGIGKVHPRVHRAYSGTAPPQRQDFLVGVCRPAVLACGVLNGALPEACREVPCNPKILRQAAGDPSRGPPAGLFFPLPTITVLTYFQTLQVKQKSTRNDTRWLEKVAAPPPAMLPMKVTAMEGIGLRAARKQPGMATTLTGKCLPGELVKNGSKQLRAHCAYRGVPPQALITRSVRVGLSVSTQPLQGKTLQASTLVG</sequence>
<dbReference type="PANTHER" id="PTHR48125">
    <property type="entry name" value="LP07818P1"/>
    <property type="match status" value="1"/>
</dbReference>
<keyword evidence="3" id="KW-1185">Reference proteome</keyword>
<name>A0AAD7IUC8_9AGAR</name>
<dbReference type="AlphaFoldDB" id="A0AAD7IUC8"/>
<dbReference type="PANTHER" id="PTHR48125:SF12">
    <property type="entry name" value="AT HOOK TRANSCRIPTION FACTOR FAMILY-RELATED"/>
    <property type="match status" value="1"/>
</dbReference>
<feature type="region of interest" description="Disordered" evidence="1">
    <location>
        <begin position="100"/>
        <end position="187"/>
    </location>
</feature>
<reference evidence="2" key="1">
    <citation type="submission" date="2023-03" db="EMBL/GenBank/DDBJ databases">
        <title>Massive genome expansion in bonnet fungi (Mycena s.s.) driven by repeated elements and novel gene families across ecological guilds.</title>
        <authorList>
            <consortium name="Lawrence Berkeley National Laboratory"/>
            <person name="Harder C.B."/>
            <person name="Miyauchi S."/>
            <person name="Viragh M."/>
            <person name="Kuo A."/>
            <person name="Thoen E."/>
            <person name="Andreopoulos B."/>
            <person name="Lu D."/>
            <person name="Skrede I."/>
            <person name="Drula E."/>
            <person name="Henrissat B."/>
            <person name="Morin E."/>
            <person name="Kohler A."/>
            <person name="Barry K."/>
            <person name="LaButti K."/>
            <person name="Morin E."/>
            <person name="Salamov A."/>
            <person name="Lipzen A."/>
            <person name="Mereny Z."/>
            <person name="Hegedus B."/>
            <person name="Baldrian P."/>
            <person name="Stursova M."/>
            <person name="Weitz H."/>
            <person name="Taylor A."/>
            <person name="Grigoriev I.V."/>
            <person name="Nagy L.G."/>
            <person name="Martin F."/>
            <person name="Kauserud H."/>
        </authorList>
    </citation>
    <scope>NUCLEOTIDE SEQUENCE</scope>
    <source>
        <strain evidence="2">CBHHK182m</strain>
    </source>
</reference>
<comment type="caution">
    <text evidence="2">The sequence shown here is derived from an EMBL/GenBank/DDBJ whole genome shotgun (WGS) entry which is preliminary data.</text>
</comment>
<dbReference type="Proteomes" id="UP001215598">
    <property type="component" value="Unassembled WGS sequence"/>
</dbReference>
<feature type="region of interest" description="Disordered" evidence="1">
    <location>
        <begin position="548"/>
        <end position="581"/>
    </location>
</feature>
<dbReference type="EMBL" id="JARKIB010000067">
    <property type="protein sequence ID" value="KAJ7749943.1"/>
    <property type="molecule type" value="Genomic_DNA"/>
</dbReference>
<feature type="compositionally biased region" description="Low complexity" evidence="1">
    <location>
        <begin position="122"/>
        <end position="132"/>
    </location>
</feature>
<feature type="region of interest" description="Disordered" evidence="1">
    <location>
        <begin position="622"/>
        <end position="644"/>
    </location>
</feature>
<proteinExistence type="predicted"/>
<accession>A0AAD7IUC8</accession>